<feature type="region of interest" description="Disordered" evidence="1">
    <location>
        <begin position="1471"/>
        <end position="1493"/>
    </location>
</feature>
<name>F0VHQ5_NEOCL</name>
<sequence>MPLSHSFHRVQKRSVFSSSVLNDCLPSPALRCHDRDIPGAHTSPASPQASPHAMSMELVRQSSLVPPLASSHQCAAAPHVSSAAVAGGALAPGFFPTASSGVVHPSSSLLLSSAPPPMQYNAFHFSAAVPGQQAVCQSSATSSWGPGAPGAVATHGSSQLSGAPFLPVFLPSANAPLYVSADSSGNVLSAAAVPVCVSSSIDGLETGRGISQGDGQRGAAPTGSPLAGRDDAALVGLDQGAGGGACVFVLFLLSPSVYSLLPQQQQHVATAAVYEHMVRGVVPYGLQSSEQAYWTLASSRNLHPALCGVPPSPTPLLAQDAAASISQDPASEAPCVDSSQDGEGAADGASEPALSSQIPLAPAVPCRPSLGKHAEERGEWCDQGDSETVQGQERDSPNAQKRRRGGPGDAVTPTGEGREGARAAAHGHEEARATTPNVEPAPASSSDCSCAASVRASGSPRTRVATANAVVAKPDGVDADRKGEDLNRDACGEVGCSCQEAAPNPCGADPGGELLGVPRSPWPQNALNQEAAVVCASTSGALPSERGIQDGRTRLGKDQEGSGGTQVSAKSFIQRKRGSLRGLPPPQRGARLGGPGQPFSFEGLDSSLPAPSLSRGVPTPPFPHPPPETDASFPSCSGPPATPLQAQTGARFNSGVSPNAATPARPRASYFPNFPAPFRPHVQPTAGVSANLGSAPYPVCGPVAAGAAVPVSSEPFLAQAAGVAEAGALRLAQGSVAPSPGGACSGEVCTEVGAGGKAGATHGANGRSATDVSGARILDSGVEAVNEACPHALPPPMSHLRDSGVDAVSDASASSSTGSRAGPLRSVREARTPSIHGASSGSAWSARQRGILSYFGIGPSEAPQLAATGRHSPQWGAETLPPGSVSGFGGEGGKANRERGRRSCGKVNRRDRESVWPLGRGPRSQETLAPLSAVPGRRSADPSGIRRRVASVSLGANLAAGPGRERARFWSAHGKESLRERRRLQNWREVQRSVSVTPGNLKSPEERADAWMDRGAPDLPGGLQEHSRRATRPKRRTEGQVNGEQPWRALGHGSEEAREQVEEGRLWCGPENRTWEGRGPEGPTERDRWRGSDRERAGRLSLDVSGCPAPPLFVPPSMLAPGQRQARVSETREIPREPIGNGNAFPLWSPVPDPPQVPSASAYGDVSQLQRGGEVKEKKTSKRNHRSRGWAVPVSPCAARSPLLSAPPPRLRHRVPAGPPLPAGAYPPSGRPLSLPCFGLVPVQPPPPLPAPPAYAPSAQMNAQPPMPPVSPRVVWPSSPFPRRPVSLAAFSPVAAGHSERAQTPASRRDDGCVACSLVHYPPLPLACMPVGAEGSGEERRSGLRPRQGLRKGEPQDSRRRREAPVPAEAEPNLRWCSYGSEAGGVSPSGAVASRERLQKQEKDAARVERSFFLVDRDERNALCPVPPRRSTSSTRLSADSAPGPGVAEGEGLLWPGGMRHSTFCVQRDGEAAGTRMHAGDSEGRQEGKALGPERQTAGWRLPALGPMPPWVRPADLDVERRRGKAQAGRLVSEGRLSAGSSNGPSAVEAPRIPDRRGDRDRGARTYQTSGQSDRQSTQGDVPSPLPQTEREVYVRPVGLPTTEGPCLGSFGAEHGAKGGRGRRGRGERVEGKSGNAFGSACTYAEPTHVEGKAVRACPGTGVAIAAQEYAPGRDGRQDDRGETQRSGCAKVSRRVDERMHHACSRVETNEGTYRLQGRQQNDVDPGSRKGNEVCGAVARGARRHKRTSFPRLSHSCAPVLSSSLASPFSVSLTSMTPSESLTSCALSPSSSSGSFYTSPSISSFSTVSSASSIYPCAANGGFPATSWSTPVSSPCSAVSGRGGTQVQSEETPFVRAHVDATHLKNFSPRLPSRPRPSVPFLPLSAPPYSLQGAPVEPSALFSRPHAFSGNAIARRHTGSEGDRRGAGEAERVNGRLEVEPRTCFFSYAHKGRGRRREHKSRDEEAKAVDNTLATILEGSRVLEMRRRPVRH</sequence>
<evidence type="ECO:0000313" key="2">
    <source>
        <dbReference type="EMBL" id="CBZ53266.1"/>
    </source>
</evidence>
<organism evidence="2 4">
    <name type="scientific">Neospora caninum (strain Liverpool)</name>
    <dbReference type="NCBI Taxonomy" id="572307"/>
    <lineage>
        <taxon>Eukaryota</taxon>
        <taxon>Sar</taxon>
        <taxon>Alveolata</taxon>
        <taxon>Apicomplexa</taxon>
        <taxon>Conoidasida</taxon>
        <taxon>Coccidia</taxon>
        <taxon>Eucoccidiorida</taxon>
        <taxon>Eimeriorina</taxon>
        <taxon>Sarcocystidae</taxon>
        <taxon>Neospora</taxon>
    </lineage>
</organism>
<dbReference type="InParanoid" id="F0VHQ5"/>
<gene>
    <name evidence="3" type="ORF">BN1204_030530</name>
    <name evidence="2" type="ORF">NCLIV_030530</name>
</gene>
<evidence type="ECO:0000313" key="4">
    <source>
        <dbReference type="Proteomes" id="UP000007494"/>
    </source>
</evidence>
<feature type="region of interest" description="Disordered" evidence="1">
    <location>
        <begin position="321"/>
        <end position="462"/>
    </location>
</feature>
<feature type="compositionally biased region" description="Low complexity" evidence="1">
    <location>
        <begin position="440"/>
        <end position="462"/>
    </location>
</feature>
<feature type="compositionally biased region" description="Basic and acidic residues" evidence="1">
    <location>
        <begin position="1003"/>
        <end position="1016"/>
    </location>
</feature>
<dbReference type="OMA" id="QNRERTH"/>
<dbReference type="GeneID" id="13443625"/>
<feature type="compositionally biased region" description="Low complexity" evidence="1">
    <location>
        <begin position="805"/>
        <end position="822"/>
    </location>
</feature>
<evidence type="ECO:0000313" key="3">
    <source>
        <dbReference type="EMBL" id="CEL67252.1"/>
    </source>
</evidence>
<feature type="compositionally biased region" description="Basic and acidic residues" evidence="1">
    <location>
        <begin position="416"/>
        <end position="432"/>
    </location>
</feature>
<dbReference type="EMBL" id="FR823390">
    <property type="protein sequence ID" value="CBZ53266.1"/>
    <property type="molecule type" value="Genomic_DNA"/>
</dbReference>
<reference evidence="2" key="2">
    <citation type="submission" date="2011-03" db="EMBL/GenBank/DDBJ databases">
        <title>Comparative genomics and transcriptomics of Neospora caninum and Toxoplasma gondii.</title>
        <authorList>
            <person name="Reid A.J."/>
            <person name="Sohal A."/>
            <person name="Harris D."/>
            <person name="Quail M."/>
            <person name="Sanders M."/>
            <person name="Berriman M."/>
            <person name="Wastling J.M."/>
            <person name="Pain A."/>
        </authorList>
    </citation>
    <scope>NUCLEOTIDE SEQUENCE</scope>
    <source>
        <strain evidence="2">Liverpool</strain>
    </source>
</reference>
<feature type="region of interest" description="Disordered" evidence="1">
    <location>
        <begin position="1520"/>
        <end position="1590"/>
    </location>
</feature>
<feature type="compositionally biased region" description="Low complexity" evidence="1">
    <location>
        <begin position="1195"/>
        <end position="1204"/>
    </location>
</feature>
<protein>
    <submittedName>
        <fullName evidence="2">Uncharacterized protein</fullName>
    </submittedName>
</protein>
<proteinExistence type="predicted"/>
<dbReference type="OrthoDB" id="10348940at2759"/>
<dbReference type="RefSeq" id="XP_003883298.1">
    <property type="nucleotide sequence ID" value="XM_003883249.1"/>
</dbReference>
<feature type="region of interest" description="Disordered" evidence="1">
    <location>
        <begin position="35"/>
        <end position="56"/>
    </location>
</feature>
<reference evidence="3" key="4">
    <citation type="journal article" date="2015" name="PLoS ONE">
        <title>Comprehensive Evaluation of Toxoplasma gondii VEG and Neospora caninum LIV Genomes with Tachyzoite Stage Transcriptome and Proteome Defines Novel Transcript Features.</title>
        <authorList>
            <person name="Ramaprasad A."/>
            <person name="Mourier T."/>
            <person name="Naeem R."/>
            <person name="Malas T.B."/>
            <person name="Moussa E."/>
            <person name="Panigrahi A."/>
            <person name="Vermont S.J."/>
            <person name="Otto T.D."/>
            <person name="Wastling J."/>
            <person name="Pain A."/>
        </authorList>
    </citation>
    <scope>NUCLEOTIDE SEQUENCE</scope>
    <source>
        <strain evidence="3">Liverpool</strain>
    </source>
</reference>
<reference evidence="2" key="1">
    <citation type="submission" date="2011-02" db="EMBL/GenBank/DDBJ databases">
        <authorList>
            <person name="Aslett M."/>
        </authorList>
    </citation>
    <scope>NUCLEOTIDE SEQUENCE</scope>
    <source>
        <strain evidence="2">Liverpool</strain>
    </source>
</reference>
<feature type="compositionally biased region" description="Basic and acidic residues" evidence="1">
    <location>
        <begin position="1073"/>
        <end position="1098"/>
    </location>
</feature>
<feature type="compositionally biased region" description="Basic and acidic residues" evidence="1">
    <location>
        <begin position="1127"/>
        <end position="1136"/>
    </location>
</feature>
<feature type="region of interest" description="Disordered" evidence="1">
    <location>
        <begin position="1333"/>
        <end position="1371"/>
    </location>
</feature>
<feature type="compositionally biased region" description="Basic and acidic residues" evidence="1">
    <location>
        <begin position="1552"/>
        <end position="1564"/>
    </location>
</feature>
<feature type="region of interest" description="Disordered" evidence="1">
    <location>
        <begin position="1424"/>
        <end position="1450"/>
    </location>
</feature>
<dbReference type="eggNOG" id="ENOG502QZK3">
    <property type="taxonomic scope" value="Eukaryota"/>
</dbReference>
<feature type="region of interest" description="Disordered" evidence="1">
    <location>
        <begin position="1712"/>
        <end position="1732"/>
    </location>
</feature>
<dbReference type="VEuPathDB" id="ToxoDB:NCLIV_030530"/>
<reference evidence="4" key="3">
    <citation type="journal article" date="2012" name="PLoS Pathog.">
        <title>Comparative genomics of the apicomplexan parasites Toxoplasma gondii and Neospora caninum: Coccidia differing in host range and transmission strategy.</title>
        <authorList>
            <person name="Reid A.J."/>
            <person name="Vermont S.J."/>
            <person name="Cotton J.A."/>
            <person name="Harris D."/>
            <person name="Hill-Cawthorne G.A."/>
            <person name="Konen-Waisman S."/>
            <person name="Latham S.M."/>
            <person name="Mourier T."/>
            <person name="Norton R."/>
            <person name="Quail M.A."/>
            <person name="Sanders M."/>
            <person name="Shanmugam D."/>
            <person name="Sohal A."/>
            <person name="Wasmuth J.D."/>
            <person name="Brunk B."/>
            <person name="Grigg M.E."/>
            <person name="Howard J.C."/>
            <person name="Parkinson J."/>
            <person name="Roos D.S."/>
            <person name="Trees A.J."/>
            <person name="Berriman M."/>
            <person name="Pain A."/>
            <person name="Wastling J.M."/>
        </authorList>
    </citation>
    <scope>NUCLEOTIDE SEQUENCE [LARGE SCALE GENOMIC DNA]</scope>
    <source>
        <strain evidence="4">Liverpool</strain>
    </source>
</reference>
<feature type="region of interest" description="Disordered" evidence="1">
    <location>
        <begin position="864"/>
        <end position="928"/>
    </location>
</feature>
<keyword evidence="4" id="KW-1185">Reference proteome</keyword>
<feature type="compositionally biased region" description="Basic and acidic residues" evidence="1">
    <location>
        <begin position="1478"/>
        <end position="1488"/>
    </location>
</feature>
<dbReference type="EMBL" id="LN714483">
    <property type="protein sequence ID" value="CEL67252.1"/>
    <property type="molecule type" value="Genomic_DNA"/>
</dbReference>
<feature type="compositionally biased region" description="Basic and acidic residues" evidence="1">
    <location>
        <begin position="547"/>
        <end position="560"/>
    </location>
</feature>
<feature type="compositionally biased region" description="Basic and acidic residues" evidence="1">
    <location>
        <begin position="1053"/>
        <end position="1065"/>
    </location>
</feature>
<evidence type="ECO:0000256" key="1">
    <source>
        <dbReference type="SAM" id="MobiDB-lite"/>
    </source>
</evidence>
<feature type="region of interest" description="Disordered" evidence="1">
    <location>
        <begin position="997"/>
        <end position="1228"/>
    </location>
</feature>
<feature type="compositionally biased region" description="Polar residues" evidence="1">
    <location>
        <begin position="1566"/>
        <end position="1581"/>
    </location>
</feature>
<feature type="compositionally biased region" description="Basic and acidic residues" evidence="1">
    <location>
        <begin position="1351"/>
        <end position="1364"/>
    </location>
</feature>
<feature type="compositionally biased region" description="Polar residues" evidence="1">
    <location>
        <begin position="644"/>
        <end position="660"/>
    </location>
</feature>
<dbReference type="Proteomes" id="UP000007494">
    <property type="component" value="Chromosome VIII"/>
</dbReference>
<feature type="compositionally biased region" description="Pro residues" evidence="1">
    <location>
        <begin position="618"/>
        <end position="628"/>
    </location>
</feature>
<feature type="region of interest" description="Disordered" evidence="1">
    <location>
        <begin position="801"/>
        <end position="843"/>
    </location>
</feature>
<feature type="region of interest" description="Disordered" evidence="1">
    <location>
        <begin position="1605"/>
        <end position="1632"/>
    </location>
</feature>
<feature type="compositionally biased region" description="Basic residues" evidence="1">
    <location>
        <begin position="1179"/>
        <end position="1188"/>
    </location>
</feature>
<accession>F0VHQ5</accession>
<feature type="region of interest" description="Disordered" evidence="1">
    <location>
        <begin position="538"/>
        <end position="668"/>
    </location>
</feature>